<keyword evidence="4" id="KW-0274">FAD</keyword>
<evidence type="ECO:0000259" key="7">
    <source>
        <dbReference type="Pfam" id="PF02771"/>
    </source>
</evidence>
<proteinExistence type="inferred from homology"/>
<evidence type="ECO:0000256" key="5">
    <source>
        <dbReference type="ARBA" id="ARBA00023002"/>
    </source>
</evidence>
<comment type="cofactor">
    <cofactor evidence="1">
        <name>FAD</name>
        <dbReference type="ChEBI" id="CHEBI:57692"/>
    </cofactor>
</comment>
<gene>
    <name evidence="8" type="ORF">GCM10007231_25260</name>
</gene>
<keyword evidence="3" id="KW-0285">Flavoprotein</keyword>
<feature type="domain" description="Acyl-CoA dehydrogenase/oxidase N-terminal" evidence="7">
    <location>
        <begin position="7"/>
        <end position="118"/>
    </location>
</feature>
<dbReference type="SUPFAM" id="SSF47203">
    <property type="entry name" value="Acyl-CoA dehydrogenase C-terminal domain-like"/>
    <property type="match status" value="1"/>
</dbReference>
<dbReference type="PANTHER" id="PTHR43884:SF20">
    <property type="entry name" value="ACYL-COA DEHYDROGENASE FADE28"/>
    <property type="match status" value="1"/>
</dbReference>
<keyword evidence="5" id="KW-0560">Oxidoreductase</keyword>
<dbReference type="SUPFAM" id="SSF56645">
    <property type="entry name" value="Acyl-CoA dehydrogenase NM domain-like"/>
    <property type="match status" value="1"/>
</dbReference>
<dbReference type="Pfam" id="PF02771">
    <property type="entry name" value="Acyl-CoA_dh_N"/>
    <property type="match status" value="1"/>
</dbReference>
<comment type="similarity">
    <text evidence="2">Belongs to the acyl-CoA dehydrogenase family.</text>
</comment>
<evidence type="ECO:0000313" key="8">
    <source>
        <dbReference type="EMBL" id="GGD24984.1"/>
    </source>
</evidence>
<protein>
    <submittedName>
        <fullName evidence="8">Acyl-CoA dehydrogenase</fullName>
    </submittedName>
</protein>
<dbReference type="Pfam" id="PF00441">
    <property type="entry name" value="Acyl-CoA_dh_1"/>
    <property type="match status" value="1"/>
</dbReference>
<name>A0ABQ1QEF6_9ACTN</name>
<evidence type="ECO:0000256" key="3">
    <source>
        <dbReference type="ARBA" id="ARBA00022630"/>
    </source>
</evidence>
<sequence length="378" mass="39214">MDFTLDDEQIALREAVRGLLARRYGDFEERRRSVSSDLGHDPTLWKALAEMGALGLPFSEEDGGMGAGPVEVGLVAQEVGRVLAPEPYLAAVVLAGGVVASLGTDAQRAEVLGELSSGNLHLALAHAEPGRRWSDTASSVTATLVGDEWRISGVKEPVLHGDAGTLVVTAALPEGGTGAFLVAGESATTTTATAYDGTRVSRVVLDGARGVPLGEAGADATEGIAVALDRARITACHEALGAMEAALAATTGYLRSRKQFGVPLSTFQALTFRAADMYVAVELSTSMVWWATMVAAERDATATREAAARAALQVSRAGRLVGQEAIQLHGGIGMTAEYLVGNLKAHLTALDHLLGDGSHHLRSLAQGVAAYDALDPLA</sequence>
<evidence type="ECO:0000256" key="2">
    <source>
        <dbReference type="ARBA" id="ARBA00009347"/>
    </source>
</evidence>
<dbReference type="InterPro" id="IPR009100">
    <property type="entry name" value="AcylCoA_DH/oxidase_NM_dom_sf"/>
</dbReference>
<dbReference type="Gene3D" id="1.20.140.10">
    <property type="entry name" value="Butyryl-CoA Dehydrogenase, subunit A, domain 3"/>
    <property type="match status" value="1"/>
</dbReference>
<dbReference type="CDD" id="cd00567">
    <property type="entry name" value="ACAD"/>
    <property type="match status" value="1"/>
</dbReference>
<evidence type="ECO:0000256" key="4">
    <source>
        <dbReference type="ARBA" id="ARBA00022827"/>
    </source>
</evidence>
<dbReference type="PANTHER" id="PTHR43884">
    <property type="entry name" value="ACYL-COA DEHYDROGENASE"/>
    <property type="match status" value="1"/>
</dbReference>
<feature type="domain" description="Acyl-CoA dehydrogenase/oxidase C-terminal" evidence="6">
    <location>
        <begin position="227"/>
        <end position="365"/>
    </location>
</feature>
<dbReference type="InterPro" id="IPR009075">
    <property type="entry name" value="AcylCo_DH/oxidase_C"/>
</dbReference>
<comment type="caution">
    <text evidence="8">The sequence shown here is derived from an EMBL/GenBank/DDBJ whole genome shotgun (WGS) entry which is preliminary data.</text>
</comment>
<dbReference type="InterPro" id="IPR036250">
    <property type="entry name" value="AcylCo_DH-like_C"/>
</dbReference>
<evidence type="ECO:0000259" key="6">
    <source>
        <dbReference type="Pfam" id="PF00441"/>
    </source>
</evidence>
<dbReference type="InterPro" id="IPR013786">
    <property type="entry name" value="AcylCoA_DH/ox_N"/>
</dbReference>
<accession>A0ABQ1QEF6</accession>
<keyword evidence="9" id="KW-1185">Reference proteome</keyword>
<dbReference type="RefSeq" id="WP_188422000.1">
    <property type="nucleotide sequence ID" value="NZ_BMCK01000004.1"/>
</dbReference>
<dbReference type="Gene3D" id="1.10.540.10">
    <property type="entry name" value="Acyl-CoA dehydrogenase/oxidase, N-terminal domain"/>
    <property type="match status" value="1"/>
</dbReference>
<reference evidence="9" key="1">
    <citation type="journal article" date="2019" name="Int. J. Syst. Evol. Microbiol.">
        <title>The Global Catalogue of Microorganisms (GCM) 10K type strain sequencing project: providing services to taxonomists for standard genome sequencing and annotation.</title>
        <authorList>
            <consortium name="The Broad Institute Genomics Platform"/>
            <consortium name="The Broad Institute Genome Sequencing Center for Infectious Disease"/>
            <person name="Wu L."/>
            <person name="Ma J."/>
        </authorList>
    </citation>
    <scope>NUCLEOTIDE SEQUENCE [LARGE SCALE GENOMIC DNA]</scope>
    <source>
        <strain evidence="9">CCM 7403</strain>
    </source>
</reference>
<dbReference type="EMBL" id="BMCK01000004">
    <property type="protein sequence ID" value="GGD24984.1"/>
    <property type="molecule type" value="Genomic_DNA"/>
</dbReference>
<dbReference type="Proteomes" id="UP000630594">
    <property type="component" value="Unassembled WGS sequence"/>
</dbReference>
<evidence type="ECO:0000313" key="9">
    <source>
        <dbReference type="Proteomes" id="UP000630594"/>
    </source>
</evidence>
<evidence type="ECO:0000256" key="1">
    <source>
        <dbReference type="ARBA" id="ARBA00001974"/>
    </source>
</evidence>
<organism evidence="8 9">
    <name type="scientific">Nocardioides daphniae</name>
    <dbReference type="NCBI Taxonomy" id="402297"/>
    <lineage>
        <taxon>Bacteria</taxon>
        <taxon>Bacillati</taxon>
        <taxon>Actinomycetota</taxon>
        <taxon>Actinomycetes</taxon>
        <taxon>Propionibacteriales</taxon>
        <taxon>Nocardioidaceae</taxon>
        <taxon>Nocardioides</taxon>
    </lineage>
</organism>
<dbReference type="InterPro" id="IPR037069">
    <property type="entry name" value="AcylCoA_DH/ox_N_sf"/>
</dbReference>